<keyword evidence="1" id="KW-1133">Transmembrane helix</keyword>
<dbReference type="Proteomes" id="UP001623041">
    <property type="component" value="Unassembled WGS sequence"/>
</dbReference>
<evidence type="ECO:0000313" key="2">
    <source>
        <dbReference type="EMBL" id="MFK9090893.1"/>
    </source>
</evidence>
<evidence type="ECO:0000256" key="1">
    <source>
        <dbReference type="SAM" id="Phobius"/>
    </source>
</evidence>
<name>A0ABW8RC91_9BACI</name>
<accession>A0ABW8RC91</accession>
<organism evidence="2 3">
    <name type="scientific">Bacillus salipaludis</name>
    <dbReference type="NCBI Taxonomy" id="2547811"/>
    <lineage>
        <taxon>Bacteria</taxon>
        <taxon>Bacillati</taxon>
        <taxon>Bacillota</taxon>
        <taxon>Bacilli</taxon>
        <taxon>Bacillales</taxon>
        <taxon>Bacillaceae</taxon>
        <taxon>Bacillus</taxon>
    </lineage>
</organism>
<keyword evidence="1" id="KW-0472">Membrane</keyword>
<proteinExistence type="predicted"/>
<keyword evidence="1" id="KW-0812">Transmembrane</keyword>
<feature type="transmembrane region" description="Helical" evidence="1">
    <location>
        <begin position="7"/>
        <end position="23"/>
    </location>
</feature>
<dbReference type="EMBL" id="JBJHQH010000003">
    <property type="protein sequence ID" value="MFK9090893.1"/>
    <property type="molecule type" value="Genomic_DNA"/>
</dbReference>
<keyword evidence="3" id="KW-1185">Reference proteome</keyword>
<feature type="transmembrane region" description="Helical" evidence="1">
    <location>
        <begin position="29"/>
        <end position="46"/>
    </location>
</feature>
<sequence length="58" mass="6986">MYFIYWLLKFGWLLLIIFIGNIYLSRFGLWSVIVGVALFLAGNWMINHKMEPYLKKKD</sequence>
<evidence type="ECO:0000313" key="3">
    <source>
        <dbReference type="Proteomes" id="UP001623041"/>
    </source>
</evidence>
<dbReference type="RefSeq" id="WP_406579580.1">
    <property type="nucleotide sequence ID" value="NZ_JBJHQH010000003.1"/>
</dbReference>
<gene>
    <name evidence="2" type="ORF">ACJEBI_05285</name>
</gene>
<comment type="caution">
    <text evidence="2">The sequence shown here is derived from an EMBL/GenBank/DDBJ whole genome shotgun (WGS) entry which is preliminary data.</text>
</comment>
<protein>
    <submittedName>
        <fullName evidence="2">Uncharacterized protein</fullName>
    </submittedName>
</protein>
<reference evidence="2 3" key="1">
    <citation type="submission" date="2024-11" db="EMBL/GenBank/DDBJ databases">
        <authorList>
            <person name="Lucas J.A."/>
        </authorList>
    </citation>
    <scope>NUCLEOTIDE SEQUENCE [LARGE SCALE GENOMIC DNA]</scope>
    <source>
        <strain evidence="2 3">Z 5.4</strain>
    </source>
</reference>